<evidence type="ECO:0000313" key="4">
    <source>
        <dbReference type="Proteomes" id="UP001317779"/>
    </source>
</evidence>
<gene>
    <name evidence="3" type="primary">scoA</name>
    <name evidence="3" type="ORF">Microterr_15840</name>
</gene>
<dbReference type="SUPFAM" id="SSF100950">
    <property type="entry name" value="NagB/RpiA/CoA transferase-like"/>
    <property type="match status" value="1"/>
</dbReference>
<dbReference type="Pfam" id="PF01144">
    <property type="entry name" value="CoA_trans"/>
    <property type="match status" value="1"/>
</dbReference>
<dbReference type="SMART" id="SM00882">
    <property type="entry name" value="CoA_trans"/>
    <property type="match status" value="1"/>
</dbReference>
<evidence type="ECO:0000256" key="1">
    <source>
        <dbReference type="ARBA" id="ARBA00005612"/>
    </source>
</evidence>
<evidence type="ECO:0000256" key="2">
    <source>
        <dbReference type="ARBA" id="ARBA00022679"/>
    </source>
</evidence>
<reference evidence="3 4" key="1">
    <citation type="submission" date="2022-12" db="EMBL/GenBank/DDBJ databases">
        <title>Microbacterium terricola strain KV-448 chromosome, complete genome.</title>
        <authorList>
            <person name="Oshima T."/>
            <person name="Moriya T."/>
            <person name="Bessho Y."/>
        </authorList>
    </citation>
    <scope>NUCLEOTIDE SEQUENCE [LARGE SCALE GENOMIC DNA]</scope>
    <source>
        <strain evidence="3 4">KV-448</strain>
    </source>
</reference>
<keyword evidence="2 3" id="KW-0808">Transferase</keyword>
<comment type="similarity">
    <text evidence="1">Belongs to the 3-oxoacid CoA-transferase subunit A family.</text>
</comment>
<dbReference type="Proteomes" id="UP001317779">
    <property type="component" value="Chromosome"/>
</dbReference>
<dbReference type="GO" id="GO:0016740">
    <property type="term" value="F:transferase activity"/>
    <property type="evidence" value="ECO:0007669"/>
    <property type="project" value="UniProtKB-KW"/>
</dbReference>
<accession>A0ABM8DZ90</accession>
<proteinExistence type="inferred from homology"/>
<dbReference type="RefSeq" id="WP_263798490.1">
    <property type="nucleotide sequence ID" value="NZ_AP027141.1"/>
</dbReference>
<evidence type="ECO:0000313" key="3">
    <source>
        <dbReference type="EMBL" id="BDV30924.1"/>
    </source>
</evidence>
<keyword evidence="4" id="KW-1185">Reference proteome</keyword>
<dbReference type="NCBIfam" id="TIGR02429">
    <property type="entry name" value="pcaI_scoA_fam"/>
    <property type="match status" value="1"/>
</dbReference>
<dbReference type="PANTHER" id="PTHR13707">
    <property type="entry name" value="KETOACID-COENZYME A TRANSFERASE"/>
    <property type="match status" value="1"/>
</dbReference>
<organism evidence="3 4">
    <name type="scientific">Microbacterium terricola</name>
    <dbReference type="NCBI Taxonomy" id="344163"/>
    <lineage>
        <taxon>Bacteria</taxon>
        <taxon>Bacillati</taxon>
        <taxon>Actinomycetota</taxon>
        <taxon>Actinomycetes</taxon>
        <taxon>Micrococcales</taxon>
        <taxon>Microbacteriaceae</taxon>
        <taxon>Microbacterium</taxon>
    </lineage>
</organism>
<dbReference type="InterPro" id="IPR012792">
    <property type="entry name" value="3-oxoacid_CoA-transf_A"/>
</dbReference>
<dbReference type="EMBL" id="AP027141">
    <property type="protein sequence ID" value="BDV30924.1"/>
    <property type="molecule type" value="Genomic_DNA"/>
</dbReference>
<dbReference type="InterPro" id="IPR004163">
    <property type="entry name" value="CoA_transf_BS"/>
</dbReference>
<name>A0ABM8DZ90_9MICO</name>
<dbReference type="PROSITE" id="PS01273">
    <property type="entry name" value="COA_TRANSF_1"/>
    <property type="match status" value="1"/>
</dbReference>
<sequence>MIDKTWASAAEAVADIPDGASLAVGGFGLSGNPIALIEALLAQGTTDLSVVSNNCGVDDWGLGVLLNAHRIRKMTSSYVGENKEFERQFLSGELELELTPQGTLAEKLRAGGSGIAAFYTQTGVGTQVAEGGLPRRYDGTGAIAVASPAKDVRTFDVAGAAREYVLEEAIVTDFALVHALRADRHGNLVFNKAARNFNPLAAMAGRVCIVQVEELVEPGELDPDTIHLPGIYVHRIVEVGTAIEKRIERRTLRQAQGADVADAASRDIPEGA</sequence>
<dbReference type="Gene3D" id="3.40.1080.10">
    <property type="entry name" value="Glutaconate Coenzyme A-transferase"/>
    <property type="match status" value="1"/>
</dbReference>
<protein>
    <submittedName>
        <fullName evidence="3">Succinyl-CoA:3-ketoacid coenzyme A transferase subunit A</fullName>
    </submittedName>
</protein>
<dbReference type="InterPro" id="IPR037171">
    <property type="entry name" value="NagB/RpiA_transferase-like"/>
</dbReference>
<dbReference type="PANTHER" id="PTHR13707:SF60">
    <property type="entry name" value="ACETATE COA-TRANSFERASE SUBUNIT ALPHA"/>
    <property type="match status" value="1"/>
</dbReference>
<dbReference type="InterPro" id="IPR004165">
    <property type="entry name" value="CoA_trans_fam_I"/>
</dbReference>